<evidence type="ECO:0000313" key="1">
    <source>
        <dbReference type="EMBL" id="KAL0162881.1"/>
    </source>
</evidence>
<gene>
    <name evidence="1" type="ORF">M9458_042277</name>
</gene>
<proteinExistence type="predicted"/>
<keyword evidence="2" id="KW-1185">Reference proteome</keyword>
<comment type="caution">
    <text evidence="1">The sequence shown here is derived from an EMBL/GenBank/DDBJ whole genome shotgun (WGS) entry which is preliminary data.</text>
</comment>
<protein>
    <submittedName>
        <fullName evidence="1">Uncharacterized protein</fullName>
    </submittedName>
</protein>
<sequence>FGHRQEDPDLGPAAARRCFPQSGGFGGCSHLRGRVHGGVSTLRDRSCCQPDQDRGLPGHLHRWSHLQRISGGLWQTS</sequence>
<accession>A0ABD0NNS4</accession>
<feature type="non-terminal residue" evidence="1">
    <location>
        <position position="1"/>
    </location>
</feature>
<reference evidence="1 2" key="1">
    <citation type="submission" date="2024-05" db="EMBL/GenBank/DDBJ databases">
        <title>Genome sequencing and assembly of Indian major carp, Cirrhinus mrigala (Hamilton, 1822).</title>
        <authorList>
            <person name="Mohindra V."/>
            <person name="Chowdhury L.M."/>
            <person name="Lal K."/>
            <person name="Jena J.K."/>
        </authorList>
    </citation>
    <scope>NUCLEOTIDE SEQUENCE [LARGE SCALE GENOMIC DNA]</scope>
    <source>
        <strain evidence="1">CM1030</strain>
        <tissue evidence="1">Blood</tissue>
    </source>
</reference>
<evidence type="ECO:0000313" key="2">
    <source>
        <dbReference type="Proteomes" id="UP001529510"/>
    </source>
</evidence>
<dbReference type="AlphaFoldDB" id="A0ABD0NNS4"/>
<feature type="non-terminal residue" evidence="1">
    <location>
        <position position="77"/>
    </location>
</feature>
<organism evidence="1 2">
    <name type="scientific">Cirrhinus mrigala</name>
    <name type="common">Mrigala</name>
    <dbReference type="NCBI Taxonomy" id="683832"/>
    <lineage>
        <taxon>Eukaryota</taxon>
        <taxon>Metazoa</taxon>
        <taxon>Chordata</taxon>
        <taxon>Craniata</taxon>
        <taxon>Vertebrata</taxon>
        <taxon>Euteleostomi</taxon>
        <taxon>Actinopterygii</taxon>
        <taxon>Neopterygii</taxon>
        <taxon>Teleostei</taxon>
        <taxon>Ostariophysi</taxon>
        <taxon>Cypriniformes</taxon>
        <taxon>Cyprinidae</taxon>
        <taxon>Labeoninae</taxon>
        <taxon>Labeonini</taxon>
        <taxon>Cirrhinus</taxon>
    </lineage>
</organism>
<dbReference type="Proteomes" id="UP001529510">
    <property type="component" value="Unassembled WGS sequence"/>
</dbReference>
<dbReference type="EMBL" id="JAMKFB020000021">
    <property type="protein sequence ID" value="KAL0162881.1"/>
    <property type="molecule type" value="Genomic_DNA"/>
</dbReference>
<name>A0ABD0NNS4_CIRMR</name>